<accession>A0AAV4GM42</accession>
<dbReference type="EMBL" id="BMAT01008489">
    <property type="protein sequence ID" value="GFR86351.1"/>
    <property type="molecule type" value="Genomic_DNA"/>
</dbReference>
<keyword evidence="2" id="KW-1185">Reference proteome</keyword>
<proteinExistence type="predicted"/>
<sequence>MSLATPNFAQNTKRAEKWRGRICPLGLARPLSLARSSLPSQTGHLRLAFYDLDNHQTGRADDQTLESSSLYLNLMIKSFPGLMVVRFDQVKIAHA</sequence>
<protein>
    <submittedName>
        <fullName evidence="1">Uncharacterized protein</fullName>
    </submittedName>
</protein>
<evidence type="ECO:0000313" key="1">
    <source>
        <dbReference type="EMBL" id="GFR86351.1"/>
    </source>
</evidence>
<dbReference type="AlphaFoldDB" id="A0AAV4GM42"/>
<comment type="caution">
    <text evidence="1">The sequence shown here is derived from an EMBL/GenBank/DDBJ whole genome shotgun (WGS) entry which is preliminary data.</text>
</comment>
<name>A0AAV4GM42_9GAST</name>
<reference evidence="1 2" key="1">
    <citation type="journal article" date="2021" name="Elife">
        <title>Chloroplast acquisition without the gene transfer in kleptoplastic sea slugs, Plakobranchus ocellatus.</title>
        <authorList>
            <person name="Maeda T."/>
            <person name="Takahashi S."/>
            <person name="Yoshida T."/>
            <person name="Shimamura S."/>
            <person name="Takaki Y."/>
            <person name="Nagai Y."/>
            <person name="Toyoda A."/>
            <person name="Suzuki Y."/>
            <person name="Arimoto A."/>
            <person name="Ishii H."/>
            <person name="Satoh N."/>
            <person name="Nishiyama T."/>
            <person name="Hasebe M."/>
            <person name="Maruyama T."/>
            <person name="Minagawa J."/>
            <person name="Obokata J."/>
            <person name="Shigenobu S."/>
        </authorList>
    </citation>
    <scope>NUCLEOTIDE SEQUENCE [LARGE SCALE GENOMIC DNA]</scope>
</reference>
<dbReference type="Proteomes" id="UP000762676">
    <property type="component" value="Unassembled WGS sequence"/>
</dbReference>
<evidence type="ECO:0000313" key="2">
    <source>
        <dbReference type="Proteomes" id="UP000762676"/>
    </source>
</evidence>
<gene>
    <name evidence="1" type="ORF">ElyMa_004197000</name>
</gene>
<organism evidence="1 2">
    <name type="scientific">Elysia marginata</name>
    <dbReference type="NCBI Taxonomy" id="1093978"/>
    <lineage>
        <taxon>Eukaryota</taxon>
        <taxon>Metazoa</taxon>
        <taxon>Spiralia</taxon>
        <taxon>Lophotrochozoa</taxon>
        <taxon>Mollusca</taxon>
        <taxon>Gastropoda</taxon>
        <taxon>Heterobranchia</taxon>
        <taxon>Euthyneura</taxon>
        <taxon>Panpulmonata</taxon>
        <taxon>Sacoglossa</taxon>
        <taxon>Placobranchoidea</taxon>
        <taxon>Plakobranchidae</taxon>
        <taxon>Elysia</taxon>
    </lineage>
</organism>